<accession>A0A151P9G5</accession>
<gene>
    <name evidence="1" type="ORF">Y1Q_0015190</name>
</gene>
<evidence type="ECO:0000313" key="2">
    <source>
        <dbReference type="Proteomes" id="UP000050525"/>
    </source>
</evidence>
<dbReference type="Proteomes" id="UP000050525">
    <property type="component" value="Unassembled WGS sequence"/>
</dbReference>
<protein>
    <submittedName>
        <fullName evidence="1">Uncharacterized protein</fullName>
    </submittedName>
</protein>
<dbReference type="AlphaFoldDB" id="A0A151P9G5"/>
<dbReference type="EMBL" id="AKHW03000563">
    <property type="protein sequence ID" value="KYO45549.1"/>
    <property type="molecule type" value="Genomic_DNA"/>
</dbReference>
<evidence type="ECO:0000313" key="1">
    <source>
        <dbReference type="EMBL" id="KYO45549.1"/>
    </source>
</evidence>
<name>A0A151P9G5_ALLMI</name>
<proteinExistence type="predicted"/>
<organism evidence="1 2">
    <name type="scientific">Alligator mississippiensis</name>
    <name type="common">American alligator</name>
    <dbReference type="NCBI Taxonomy" id="8496"/>
    <lineage>
        <taxon>Eukaryota</taxon>
        <taxon>Metazoa</taxon>
        <taxon>Chordata</taxon>
        <taxon>Craniata</taxon>
        <taxon>Vertebrata</taxon>
        <taxon>Euteleostomi</taxon>
        <taxon>Archelosauria</taxon>
        <taxon>Archosauria</taxon>
        <taxon>Crocodylia</taxon>
        <taxon>Alligatoridae</taxon>
        <taxon>Alligatorinae</taxon>
        <taxon>Alligator</taxon>
    </lineage>
</organism>
<sequence length="71" mass="7859">MSWLLLQKDWNTTFPLSSKLQEVMRCFTSLISFFSYILRAGDQEILGARGEPGYTIAIAATIIAETGVSVT</sequence>
<reference evidence="1 2" key="1">
    <citation type="journal article" date="2012" name="Genome Biol.">
        <title>Sequencing three crocodilian genomes to illuminate the evolution of archosaurs and amniotes.</title>
        <authorList>
            <person name="St John J.A."/>
            <person name="Braun E.L."/>
            <person name="Isberg S.R."/>
            <person name="Miles L.G."/>
            <person name="Chong A.Y."/>
            <person name="Gongora J."/>
            <person name="Dalzell P."/>
            <person name="Moran C."/>
            <person name="Bed'hom B."/>
            <person name="Abzhanov A."/>
            <person name="Burgess S.C."/>
            <person name="Cooksey A.M."/>
            <person name="Castoe T.A."/>
            <person name="Crawford N.G."/>
            <person name="Densmore L.D."/>
            <person name="Drew J.C."/>
            <person name="Edwards S.V."/>
            <person name="Faircloth B.C."/>
            <person name="Fujita M.K."/>
            <person name="Greenwold M.J."/>
            <person name="Hoffmann F.G."/>
            <person name="Howard J.M."/>
            <person name="Iguchi T."/>
            <person name="Janes D.E."/>
            <person name="Khan S.Y."/>
            <person name="Kohno S."/>
            <person name="de Koning A.J."/>
            <person name="Lance S.L."/>
            <person name="McCarthy F.M."/>
            <person name="McCormack J.E."/>
            <person name="Merchant M.E."/>
            <person name="Peterson D.G."/>
            <person name="Pollock D.D."/>
            <person name="Pourmand N."/>
            <person name="Raney B.J."/>
            <person name="Roessler K.A."/>
            <person name="Sanford J.R."/>
            <person name="Sawyer R.H."/>
            <person name="Schmidt C.J."/>
            <person name="Triplett E.W."/>
            <person name="Tuberville T.D."/>
            <person name="Venegas-Anaya M."/>
            <person name="Howard J.T."/>
            <person name="Jarvis E.D."/>
            <person name="Guillette L.J.Jr."/>
            <person name="Glenn T.C."/>
            <person name="Green R.E."/>
            <person name="Ray D.A."/>
        </authorList>
    </citation>
    <scope>NUCLEOTIDE SEQUENCE [LARGE SCALE GENOMIC DNA]</scope>
    <source>
        <strain evidence="1">KSC_2009_1</strain>
    </source>
</reference>
<keyword evidence="2" id="KW-1185">Reference proteome</keyword>
<comment type="caution">
    <text evidence="1">The sequence shown here is derived from an EMBL/GenBank/DDBJ whole genome shotgun (WGS) entry which is preliminary data.</text>
</comment>